<feature type="domain" description="Tyr recombinase" evidence="2">
    <location>
        <begin position="472"/>
        <end position="673"/>
    </location>
</feature>
<dbReference type="SUPFAM" id="SSF56349">
    <property type="entry name" value="DNA breaking-rejoining enzymes"/>
    <property type="match status" value="1"/>
</dbReference>
<evidence type="ECO:0000256" key="1">
    <source>
        <dbReference type="ARBA" id="ARBA00023172"/>
    </source>
</evidence>
<gene>
    <name evidence="3" type="ORF">VCE7224_03932</name>
</gene>
<evidence type="ECO:0000313" key="4">
    <source>
        <dbReference type="Proteomes" id="UP000092819"/>
    </source>
</evidence>
<dbReference type="InterPro" id="IPR013762">
    <property type="entry name" value="Integrase-like_cat_sf"/>
</dbReference>
<proteinExistence type="predicted"/>
<evidence type="ECO:0000259" key="2">
    <source>
        <dbReference type="PROSITE" id="PS51898"/>
    </source>
</evidence>
<dbReference type="AlphaFoldDB" id="A0A1C3JJB9"/>
<dbReference type="RefSeq" id="WP_065677444.1">
    <property type="nucleotide sequence ID" value="NZ_FLQZ01000108.1"/>
</dbReference>
<dbReference type="Gene3D" id="1.10.443.10">
    <property type="entry name" value="Intergrase catalytic core"/>
    <property type="match status" value="1"/>
</dbReference>
<dbReference type="GO" id="GO:0015074">
    <property type="term" value="P:DNA integration"/>
    <property type="evidence" value="ECO:0007669"/>
    <property type="project" value="InterPro"/>
</dbReference>
<dbReference type="Proteomes" id="UP000092819">
    <property type="component" value="Unassembled WGS sequence"/>
</dbReference>
<reference evidence="4" key="1">
    <citation type="submission" date="2016-06" db="EMBL/GenBank/DDBJ databases">
        <authorList>
            <person name="Rodrigo-Torres L."/>
            <person name="Arahal D.R."/>
        </authorList>
    </citation>
    <scope>NUCLEOTIDE SEQUENCE [LARGE SCALE GENOMIC DNA]</scope>
    <source>
        <strain evidence="4">CECT 7224</strain>
    </source>
</reference>
<sequence length="970" mass="111062">MTESLNEWIVKINAALTKAEPVEVRDALIIVTHRAHKMESRLFSKNVKLPKNLLKKVAKPLAMLAETAHELRATAHVLDTLCDCHQQQHPGLLRATVSMPLRDEKPLINDTTPSIGLIEALKENLLNFHPTSNATNSRFINIESASIGHAILTVAYRCELSTMKELEALITLPDEAWQTIIGAYPVVSALLPNSTRRIYVVEEAIPALRRVQLAMKQLGSSRRKKCLKENITAWKRFAQSQCPRHIATLIEALSIEAMVQNLSLLDQCAGIHHLWSKHHSVKPHTFLRAFTGRVVENPEPSIPSPTFPNTDKIIWDDALTREDNSVIKKSHRRLRKALKQFQTQSLGQDRRSAAYRHCKYSLMKLQNEKHHWALALPVHWITSLFLHGSPWKPILAVGSLHTYHSAIRRFIEIAGFSDGVLNLPLHEFEARCQYGLDALNNSDDQCTVIRFLMYCRHFDYFPKIEVDALELSHRKGLTRAHYIPPAMFDALCLRYYPPHAHSPLPIIVFMQLCYYAGLREDEALSLRLTDIDFNTGLLYITADKRRKSQNALRKIPLALIPSHVLKSISTLINGRRIILKSTPDEDNTLFDTYLYANQESDFIAFLKDELEDASLVTHSLRHCAANNWVYLLSMIAFQPPVEPQFYFNQHALFSAEQRARVKQSFKMCGQVLSPYFPILSWVSSQLGHASPATTLSCYLHLLDWISIVINAKPRTTTKAALRYWTSDSNYGFERQKQLFQSENDRSLTGIVHLDSLGHWVKHHCDVSTNYDISPTFSDNATPIGSNLPFSVYTTELVKLHHHADDKDCNNALVTWLQSTQCTPAIFIPQANEASAWLALLLHLDTWHTKPLNSIKRMQNRYKKFHRLLSQKQNITQYRELHNALSVYQSLNLLPITIKLMGNSHSTSWGQWGQLIQKFDAKIFDVEASGNLSAAIRPYRLRWPLWLHLELIIKQLIDYFDFLIFIQNKEC</sequence>
<keyword evidence="4" id="KW-1185">Reference proteome</keyword>
<dbReference type="EMBL" id="FLQZ01000108">
    <property type="protein sequence ID" value="SBT15145.1"/>
    <property type="molecule type" value="Genomic_DNA"/>
</dbReference>
<dbReference type="InterPro" id="IPR002104">
    <property type="entry name" value="Integrase_catalytic"/>
</dbReference>
<keyword evidence="1" id="KW-0233">DNA recombination</keyword>
<accession>A0A1C3JJB9</accession>
<dbReference type="InterPro" id="IPR011010">
    <property type="entry name" value="DNA_brk_join_enz"/>
</dbReference>
<dbReference type="PROSITE" id="PS51898">
    <property type="entry name" value="TYR_RECOMBINASE"/>
    <property type="match status" value="1"/>
</dbReference>
<dbReference type="Pfam" id="PF00589">
    <property type="entry name" value="Phage_integrase"/>
    <property type="match status" value="1"/>
</dbReference>
<organism evidence="3 4">
    <name type="scientific">Vibrio celticus</name>
    <dbReference type="NCBI Taxonomy" id="446372"/>
    <lineage>
        <taxon>Bacteria</taxon>
        <taxon>Pseudomonadati</taxon>
        <taxon>Pseudomonadota</taxon>
        <taxon>Gammaproteobacteria</taxon>
        <taxon>Vibrionales</taxon>
        <taxon>Vibrionaceae</taxon>
        <taxon>Vibrio</taxon>
    </lineage>
</organism>
<evidence type="ECO:0000313" key="3">
    <source>
        <dbReference type="EMBL" id="SBT15145.1"/>
    </source>
</evidence>
<name>A0A1C3JJB9_9VIBR</name>
<protein>
    <submittedName>
        <fullName evidence="3">Phage integrase family protein</fullName>
    </submittedName>
</protein>
<dbReference type="GO" id="GO:0006310">
    <property type="term" value="P:DNA recombination"/>
    <property type="evidence" value="ECO:0007669"/>
    <property type="project" value="UniProtKB-KW"/>
</dbReference>
<dbReference type="GO" id="GO:0003677">
    <property type="term" value="F:DNA binding"/>
    <property type="evidence" value="ECO:0007669"/>
    <property type="project" value="InterPro"/>
</dbReference>